<dbReference type="AlphaFoldDB" id="A0A1I3Y4X3"/>
<protein>
    <submittedName>
        <fullName evidence="2">tRNA(Arg) A34 adenosine deaminase TadA</fullName>
    </submittedName>
</protein>
<dbReference type="InterPro" id="IPR002125">
    <property type="entry name" value="CMP_dCMP_dom"/>
</dbReference>
<sequence>MDIFADAAPAAGPEAALSAEDAARLRHAYALAGKARARGDRPFSAVVVAADGTILAEGLSTQGTGGGGTLAHSEMNACQAVIAAGIPRATLRAATIYSSGEPCSMCSSAIFYTGIGRVVYGLSAAAILHLRNAQPHTAGLNLSCRAVLATAAESVEVVGPALEAEGAVPHQGYWVQGAA</sequence>
<dbReference type="GO" id="GO:0002100">
    <property type="term" value="P:tRNA wobble adenosine to inosine editing"/>
    <property type="evidence" value="ECO:0007669"/>
    <property type="project" value="TreeGrafter"/>
</dbReference>
<dbReference type="CDD" id="cd01285">
    <property type="entry name" value="nucleoside_deaminase"/>
    <property type="match status" value="1"/>
</dbReference>
<dbReference type="Gene3D" id="3.40.140.10">
    <property type="entry name" value="Cytidine Deaminase, domain 2"/>
    <property type="match status" value="1"/>
</dbReference>
<dbReference type="PANTHER" id="PTHR11079">
    <property type="entry name" value="CYTOSINE DEAMINASE FAMILY MEMBER"/>
    <property type="match status" value="1"/>
</dbReference>
<dbReference type="Pfam" id="PF00383">
    <property type="entry name" value="dCMP_cyt_deam_1"/>
    <property type="match status" value="1"/>
</dbReference>
<evidence type="ECO:0000313" key="2">
    <source>
        <dbReference type="EMBL" id="SFK26770.1"/>
    </source>
</evidence>
<dbReference type="RefSeq" id="WP_092956185.1">
    <property type="nucleotide sequence ID" value="NZ_FOSQ01000001.1"/>
</dbReference>
<accession>A0A1I3Y4X3</accession>
<keyword evidence="3" id="KW-1185">Reference proteome</keyword>
<dbReference type="OrthoDB" id="9802676at2"/>
<dbReference type="GO" id="GO:0052717">
    <property type="term" value="F:tRNA-specific adenosine-34 deaminase activity"/>
    <property type="evidence" value="ECO:0007669"/>
    <property type="project" value="TreeGrafter"/>
</dbReference>
<evidence type="ECO:0000313" key="3">
    <source>
        <dbReference type="Proteomes" id="UP000199473"/>
    </source>
</evidence>
<reference evidence="2 3" key="1">
    <citation type="submission" date="2016-10" db="EMBL/GenBank/DDBJ databases">
        <authorList>
            <person name="de Groot N.N."/>
        </authorList>
    </citation>
    <scope>NUCLEOTIDE SEQUENCE [LARGE SCALE GENOMIC DNA]</scope>
    <source>
        <strain evidence="2 3">DSM 19981</strain>
    </source>
</reference>
<evidence type="ECO:0000259" key="1">
    <source>
        <dbReference type="PROSITE" id="PS51747"/>
    </source>
</evidence>
<dbReference type="STRING" id="1123062.SAMN02745775_101963"/>
<gene>
    <name evidence="2" type="ORF">SAMN02745775_101963</name>
</gene>
<name>A0A1I3Y4X3_9PROT</name>
<proteinExistence type="predicted"/>
<dbReference type="Proteomes" id="UP000199473">
    <property type="component" value="Unassembled WGS sequence"/>
</dbReference>
<dbReference type="SUPFAM" id="SSF53927">
    <property type="entry name" value="Cytidine deaminase-like"/>
    <property type="match status" value="1"/>
</dbReference>
<dbReference type="InterPro" id="IPR016193">
    <property type="entry name" value="Cytidine_deaminase-like"/>
</dbReference>
<dbReference type="PROSITE" id="PS51747">
    <property type="entry name" value="CYT_DCMP_DEAMINASES_2"/>
    <property type="match status" value="1"/>
</dbReference>
<organism evidence="2 3">
    <name type="scientific">Falsiroseomonas stagni DSM 19981</name>
    <dbReference type="NCBI Taxonomy" id="1123062"/>
    <lineage>
        <taxon>Bacteria</taxon>
        <taxon>Pseudomonadati</taxon>
        <taxon>Pseudomonadota</taxon>
        <taxon>Alphaproteobacteria</taxon>
        <taxon>Acetobacterales</taxon>
        <taxon>Roseomonadaceae</taxon>
        <taxon>Falsiroseomonas</taxon>
    </lineage>
</organism>
<dbReference type="EMBL" id="FOSQ01000001">
    <property type="protein sequence ID" value="SFK26770.1"/>
    <property type="molecule type" value="Genomic_DNA"/>
</dbReference>
<dbReference type="PANTHER" id="PTHR11079:SF202">
    <property type="entry name" value="TRNA-SPECIFIC ADENOSINE DEAMINASE"/>
    <property type="match status" value="1"/>
</dbReference>
<feature type="domain" description="CMP/dCMP-type deaminase" evidence="1">
    <location>
        <begin position="19"/>
        <end position="141"/>
    </location>
</feature>